<dbReference type="NCBIfam" id="TIGR00374">
    <property type="entry name" value="flippase-like domain"/>
    <property type="match status" value="1"/>
</dbReference>
<evidence type="ECO:0000256" key="1">
    <source>
        <dbReference type="ARBA" id="ARBA00004651"/>
    </source>
</evidence>
<dbReference type="EMBL" id="VUMN01000001">
    <property type="protein sequence ID" value="MSS57323.1"/>
    <property type="molecule type" value="Genomic_DNA"/>
</dbReference>
<keyword evidence="6" id="KW-0046">Antibiotic resistance</keyword>
<comment type="catalytic activity">
    <reaction evidence="6">
        <text>L-lysyl-tRNA(Lys) + a 1,2-diacyl-sn-glycero-3-phospho-(1'-sn-glycerol) = a 1,2-diacyl-sn-glycero-3-phospho-1'-(3'-O-L-lysyl)-sn-glycerol + tRNA(Lys)</text>
        <dbReference type="Rhea" id="RHEA:10668"/>
        <dbReference type="Rhea" id="RHEA-COMP:9696"/>
        <dbReference type="Rhea" id="RHEA-COMP:9697"/>
        <dbReference type="ChEBI" id="CHEBI:64716"/>
        <dbReference type="ChEBI" id="CHEBI:75792"/>
        <dbReference type="ChEBI" id="CHEBI:78442"/>
        <dbReference type="ChEBI" id="CHEBI:78529"/>
        <dbReference type="EC" id="2.3.2.3"/>
    </reaction>
</comment>
<feature type="transmembrane region" description="Helical" evidence="6">
    <location>
        <begin position="265"/>
        <end position="287"/>
    </location>
</feature>
<evidence type="ECO:0000313" key="8">
    <source>
        <dbReference type="Proteomes" id="UP000461880"/>
    </source>
</evidence>
<dbReference type="AlphaFoldDB" id="A0A7X2NQT1"/>
<evidence type="ECO:0000256" key="6">
    <source>
        <dbReference type="RuleBase" id="RU363042"/>
    </source>
</evidence>
<accession>A0A7X2NQT1</accession>
<feature type="transmembrane region" description="Helical" evidence="6">
    <location>
        <begin position="125"/>
        <end position="146"/>
    </location>
</feature>
<comment type="caution">
    <text evidence="7">The sequence shown here is derived from an EMBL/GenBank/DDBJ whole genome shotgun (WGS) entry which is preliminary data.</text>
</comment>
<keyword evidence="4 6" id="KW-1133">Transmembrane helix</keyword>
<name>A0A7X2NQT1_9FIRM</name>
<dbReference type="GO" id="GO:0006629">
    <property type="term" value="P:lipid metabolic process"/>
    <property type="evidence" value="ECO:0007669"/>
    <property type="project" value="UniProtKB-KW"/>
</dbReference>
<dbReference type="GO" id="GO:0005886">
    <property type="term" value="C:plasma membrane"/>
    <property type="evidence" value="ECO:0007669"/>
    <property type="project" value="UniProtKB-SubCell"/>
</dbReference>
<gene>
    <name evidence="6" type="primary">mprF</name>
    <name evidence="7" type="ORF">FYJ51_00155</name>
</gene>
<feature type="transmembrane region" description="Helical" evidence="6">
    <location>
        <begin position="12"/>
        <end position="28"/>
    </location>
</feature>
<comment type="similarity">
    <text evidence="6">Belongs to the LPG synthase family.</text>
</comment>
<evidence type="ECO:0000313" key="7">
    <source>
        <dbReference type="EMBL" id="MSS57323.1"/>
    </source>
</evidence>
<dbReference type="EC" id="2.3.2.3" evidence="6"/>
<organism evidence="7 8">
    <name type="scientific">Stecheria intestinalis</name>
    <dbReference type="NCBI Taxonomy" id="2606630"/>
    <lineage>
        <taxon>Bacteria</taxon>
        <taxon>Bacillati</taxon>
        <taxon>Bacillota</taxon>
        <taxon>Erysipelotrichia</taxon>
        <taxon>Erysipelotrichales</taxon>
        <taxon>Erysipelotrichaceae</taxon>
        <taxon>Stecheria</taxon>
    </lineage>
</organism>
<dbReference type="Pfam" id="PF03706">
    <property type="entry name" value="LPG_synthase_TM"/>
    <property type="match status" value="1"/>
</dbReference>
<dbReference type="PANTHER" id="PTHR37693">
    <property type="entry name" value="PHOSPHATIDYLGLYCEROL LYSYLTRANSFERASE"/>
    <property type="match status" value="1"/>
</dbReference>
<comment type="subcellular location">
    <subcellularLocation>
        <location evidence="1 6">Cell membrane</location>
        <topology evidence="1 6">Multi-pass membrane protein</topology>
    </subcellularLocation>
</comment>
<evidence type="ECO:0000256" key="4">
    <source>
        <dbReference type="ARBA" id="ARBA00022989"/>
    </source>
</evidence>
<feature type="transmembrane region" description="Helical" evidence="6">
    <location>
        <begin position="158"/>
        <end position="179"/>
    </location>
</feature>
<keyword evidence="6" id="KW-0808">Transferase</keyword>
<feature type="transmembrane region" description="Helical" evidence="6">
    <location>
        <begin position="241"/>
        <end position="259"/>
    </location>
</feature>
<keyword evidence="2" id="KW-1003">Cell membrane</keyword>
<reference evidence="7 8" key="1">
    <citation type="submission" date="2019-08" db="EMBL/GenBank/DDBJ databases">
        <title>In-depth cultivation of the pig gut microbiome towards novel bacterial diversity and tailored functional studies.</title>
        <authorList>
            <person name="Wylensek D."/>
            <person name="Hitch T.C.A."/>
            <person name="Clavel T."/>
        </authorList>
    </citation>
    <scope>NUCLEOTIDE SEQUENCE [LARGE SCALE GENOMIC DNA]</scope>
    <source>
        <strain evidence="7 8">Oil+RF-744-GAM-WT-6</strain>
    </source>
</reference>
<dbReference type="RefSeq" id="WP_154501977.1">
    <property type="nucleotide sequence ID" value="NZ_VUMN01000001.1"/>
</dbReference>
<dbReference type="InterPro" id="IPR022791">
    <property type="entry name" value="L-PG_synthase/AglD"/>
</dbReference>
<dbReference type="PANTHER" id="PTHR37693:SF1">
    <property type="entry name" value="INTEGRAL MEMBRANE PROTEIN"/>
    <property type="match status" value="1"/>
</dbReference>
<dbReference type="Proteomes" id="UP000461880">
    <property type="component" value="Unassembled WGS sequence"/>
</dbReference>
<dbReference type="GO" id="GO:0050071">
    <property type="term" value="F:phosphatidylglycerol lysyltransferase activity"/>
    <property type="evidence" value="ECO:0007669"/>
    <property type="project" value="UniProtKB-EC"/>
</dbReference>
<protein>
    <recommendedName>
        <fullName evidence="6">Phosphatidylglycerol lysyltransferase</fullName>
        <ecNumber evidence="6">2.3.2.3</ecNumber>
    </recommendedName>
    <alternativeName>
        <fullName evidence="6">Lysylphosphatidylglycerol synthase</fullName>
    </alternativeName>
</protein>
<dbReference type="GO" id="GO:0046677">
    <property type="term" value="P:response to antibiotic"/>
    <property type="evidence" value="ECO:0007669"/>
    <property type="project" value="UniProtKB-KW"/>
</dbReference>
<evidence type="ECO:0000256" key="2">
    <source>
        <dbReference type="ARBA" id="ARBA00022475"/>
    </source>
</evidence>
<comment type="function">
    <text evidence="6">Catalyzes the transfer of a lysyl group from L-lysyl-tRNA(Lys) to membrane-bound phosphatidylglycerol (PG), which produces lysylphosphatidylglycerol (LPG), a major component of the bacterial membrane with a positive net charge. LPG synthesis contributes to bacterial virulence as it is involved in the resistance mechanism against cationic antimicrobial peptides (CAMP) produces by the host's immune system (defensins, cathelicidins) and by the competing microorganisms.</text>
</comment>
<keyword evidence="5 6" id="KW-0472">Membrane</keyword>
<keyword evidence="3 6" id="KW-0812">Transmembrane</keyword>
<feature type="transmembrane region" description="Helical" evidence="6">
    <location>
        <begin position="48"/>
        <end position="67"/>
    </location>
</feature>
<feature type="transmembrane region" description="Helical" evidence="6">
    <location>
        <begin position="185"/>
        <end position="203"/>
    </location>
</feature>
<evidence type="ECO:0000256" key="3">
    <source>
        <dbReference type="ARBA" id="ARBA00022692"/>
    </source>
</evidence>
<keyword evidence="6" id="KW-0443">Lipid metabolism</keyword>
<evidence type="ECO:0000256" key="5">
    <source>
        <dbReference type="ARBA" id="ARBA00023136"/>
    </source>
</evidence>
<keyword evidence="8" id="KW-1185">Reference proteome</keyword>
<sequence>MKRLKKLFSSYWFNSLLIVGLAVLVLYLTLQNNSAEVLQMLKNADRGWLILVAAMVIGIRLLNGLAIKWECNLSFPQYTWLQGVVNAFTGGFFNEITPSATGGQFAQVYIFRKQGIPASSAAGVLWMNFILYQSTMVGSVFLLILLRFHHFYTTYSQFFLIVILGFIVNSAVIVGLWAMGRFPKFYTWVCTTGVMIGSKLHLIKDKDKAIDSLNKQLDRFGREVDILRHHKEKIPQVVSTHLLRLMLYYAIPYFCAKALHMPVDISALLDVLALSSFVSMVTSFVPLPGASGGKRSRIRADVLNDFRKKSCQCGDADLAFHDVLF</sequence>
<proteinExistence type="inferred from homology"/>